<evidence type="ECO:0000256" key="2">
    <source>
        <dbReference type="ARBA" id="ARBA00022448"/>
    </source>
</evidence>
<dbReference type="PANTHER" id="PTHR32552:SF68">
    <property type="entry name" value="FERRICHROME OUTER MEMBRANE TRANSPORTER_PHAGE RECEPTOR"/>
    <property type="match status" value="1"/>
</dbReference>
<keyword evidence="8" id="KW-0406">Ion transport</keyword>
<evidence type="ECO:0000256" key="8">
    <source>
        <dbReference type="ARBA" id="ARBA00023065"/>
    </source>
</evidence>
<keyword evidence="9 11" id="KW-0472">Membrane</keyword>
<dbReference type="Proteomes" id="UP000078486">
    <property type="component" value="Unassembled WGS sequence"/>
</dbReference>
<evidence type="ECO:0000256" key="3">
    <source>
        <dbReference type="ARBA" id="ARBA00022452"/>
    </source>
</evidence>
<evidence type="ECO:0000256" key="10">
    <source>
        <dbReference type="ARBA" id="ARBA00023237"/>
    </source>
</evidence>
<evidence type="ECO:0000259" key="12">
    <source>
        <dbReference type="Pfam" id="PF07715"/>
    </source>
</evidence>
<reference evidence="13 14" key="1">
    <citation type="submission" date="2016-01" db="EMBL/GenBank/DDBJ databases">
        <title>High potential of lignocellulose degradation of a new Verrucomicrobia species.</title>
        <authorList>
            <person name="Wang Y."/>
            <person name="Shi Y."/>
            <person name="Qiu Z."/>
            <person name="Liu S."/>
            <person name="Yang H."/>
        </authorList>
    </citation>
    <scope>NUCLEOTIDE SEQUENCE [LARGE SCALE GENOMIC DNA]</scope>
    <source>
        <strain evidence="13 14">TSB47</strain>
    </source>
</reference>
<comment type="caution">
    <text evidence="13">The sequence shown here is derived from an EMBL/GenBank/DDBJ whole genome shotgun (WGS) entry which is preliminary data.</text>
</comment>
<comment type="similarity">
    <text evidence="11">Belongs to the TonB-dependent receptor family.</text>
</comment>
<keyword evidence="14" id="KW-1185">Reference proteome</keyword>
<evidence type="ECO:0000256" key="6">
    <source>
        <dbReference type="ARBA" id="ARBA00022729"/>
    </source>
</evidence>
<keyword evidence="6" id="KW-0732">Signal</keyword>
<evidence type="ECO:0000256" key="9">
    <source>
        <dbReference type="ARBA" id="ARBA00023136"/>
    </source>
</evidence>
<organism evidence="13 14">
    <name type="scientific">Termitidicoccus mucosus</name>
    <dbReference type="NCBI Taxonomy" id="1184151"/>
    <lineage>
        <taxon>Bacteria</taxon>
        <taxon>Pseudomonadati</taxon>
        <taxon>Verrucomicrobiota</taxon>
        <taxon>Opitutia</taxon>
        <taxon>Opitutales</taxon>
        <taxon>Opitutaceae</taxon>
        <taxon>Termitidicoccus</taxon>
    </lineage>
</organism>
<evidence type="ECO:0000256" key="1">
    <source>
        <dbReference type="ARBA" id="ARBA00004571"/>
    </source>
</evidence>
<gene>
    <name evidence="13" type="ORF">AW736_05850</name>
</gene>
<dbReference type="AlphaFoldDB" id="A0A178IND0"/>
<dbReference type="GO" id="GO:0009279">
    <property type="term" value="C:cell outer membrane"/>
    <property type="evidence" value="ECO:0007669"/>
    <property type="project" value="UniProtKB-SubCell"/>
</dbReference>
<protein>
    <recommendedName>
        <fullName evidence="12">TonB-dependent receptor plug domain-containing protein</fullName>
    </recommendedName>
</protein>
<feature type="domain" description="TonB-dependent receptor plug" evidence="12">
    <location>
        <begin position="67"/>
        <end position="165"/>
    </location>
</feature>
<evidence type="ECO:0000313" key="13">
    <source>
        <dbReference type="EMBL" id="OAM90827.1"/>
    </source>
</evidence>
<evidence type="ECO:0000256" key="11">
    <source>
        <dbReference type="PROSITE-ProRule" id="PRU01360"/>
    </source>
</evidence>
<dbReference type="InterPro" id="IPR037066">
    <property type="entry name" value="Plug_dom_sf"/>
</dbReference>
<keyword evidence="7" id="KW-0408">Iron</keyword>
<keyword evidence="2 11" id="KW-0813">Transport</keyword>
<accession>A0A178IND0</accession>
<dbReference type="Gene3D" id="2.170.130.10">
    <property type="entry name" value="TonB-dependent receptor, plug domain"/>
    <property type="match status" value="1"/>
</dbReference>
<keyword evidence="5 11" id="KW-0812">Transmembrane</keyword>
<dbReference type="Pfam" id="PF07715">
    <property type="entry name" value="Plug"/>
    <property type="match status" value="1"/>
</dbReference>
<proteinExistence type="inferred from homology"/>
<evidence type="ECO:0000256" key="7">
    <source>
        <dbReference type="ARBA" id="ARBA00023004"/>
    </source>
</evidence>
<keyword evidence="3 11" id="KW-1134">Transmembrane beta strand</keyword>
<evidence type="ECO:0000256" key="4">
    <source>
        <dbReference type="ARBA" id="ARBA00022496"/>
    </source>
</evidence>
<dbReference type="InterPro" id="IPR039426">
    <property type="entry name" value="TonB-dep_rcpt-like"/>
</dbReference>
<dbReference type="EMBL" id="LRRQ01000046">
    <property type="protein sequence ID" value="OAM90827.1"/>
    <property type="molecule type" value="Genomic_DNA"/>
</dbReference>
<comment type="subcellular location">
    <subcellularLocation>
        <location evidence="1 11">Cell outer membrane</location>
        <topology evidence="1 11">Multi-pass membrane protein</topology>
    </subcellularLocation>
</comment>
<dbReference type="STRING" id="1184151.AW736_05850"/>
<keyword evidence="4" id="KW-0410">Iron transport</keyword>
<keyword evidence="10 11" id="KW-0998">Cell outer membrane</keyword>
<evidence type="ECO:0000313" key="14">
    <source>
        <dbReference type="Proteomes" id="UP000078486"/>
    </source>
</evidence>
<name>A0A178IND0_9BACT</name>
<dbReference type="InterPro" id="IPR036942">
    <property type="entry name" value="Beta-barrel_TonB_sf"/>
</dbReference>
<dbReference type="InterPro" id="IPR012910">
    <property type="entry name" value="Plug_dom"/>
</dbReference>
<dbReference type="PROSITE" id="PS52016">
    <property type="entry name" value="TONB_DEPENDENT_REC_3"/>
    <property type="match status" value="1"/>
</dbReference>
<dbReference type="Gene3D" id="2.40.170.20">
    <property type="entry name" value="TonB-dependent receptor, beta-barrel domain"/>
    <property type="match status" value="1"/>
</dbReference>
<dbReference type="PANTHER" id="PTHR32552">
    <property type="entry name" value="FERRICHROME IRON RECEPTOR-RELATED"/>
    <property type="match status" value="1"/>
</dbReference>
<evidence type="ECO:0000256" key="5">
    <source>
        <dbReference type="ARBA" id="ARBA00022692"/>
    </source>
</evidence>
<dbReference type="SUPFAM" id="SSF56935">
    <property type="entry name" value="Porins"/>
    <property type="match status" value="1"/>
</dbReference>
<sequence length="781" mass="86273">MFLAAGFMAFPAFGILPAQTRVAPPPTGSDDEKEDVVRMEVFTVEAQTDSGYGATQSIGGSRVNMAVKDVPASIITINEAVIRDLAAVDLLEAINFVSGIATAGGGQGDTQYSLRGYAQQGINYRDGLPDREWALRQSPTEAAAFDRLEVIKGPAGVLYGSGASGSAMGGIVNRVTKNPQLKPRTLIQLNASHGWDDYARAMLDTTGPIGRSGLAYRVILVDRDGERGWGGKDHRWSSVNSLAWHFGSRRQHRVWGRFSYLSTDINYGQGAVFADKDYKVPAFFREDNRTFSSFPLDSITPLRSRNYEVGAQTAFSIFGMDWTARLIGRHSNASGADNPSYSNGTGIYALDETGLVLGDNLQISADDPRVDDWRAPLWGRIFEGFYKQDGLFADLAAKFKIGPTKHTLLFSGEMRGSSGRQSYVQWQAELPDAPPSLPNTYSVVPDHARQTVSGLTIADIINGRLPTLSNIVRNTAPNKNKYAAVGFQESMSLFDDRIIFVAGGRFDKSREQSWDIDKQYWLDNVAWHNGIPTGPWRKTRLIKSVDDEELTYKAGLVVAPVRGVSVFAQQATTFRPLGDTRFPNQRGKIQELGVKTELFNRTLISTVSVFKMSLTNVVIYVVGDDGVSVQKPAGTQYTEGWEADISWQPNKAFRMMVAFSNLTSVNENKAPFRGVPQKATYSVMARYTFQDTFLKGLGAGANYKHRGKRTGEQREADPQFWLSEIDEFGVFLSYPVTRQCSVQLNVNNVFDSSKVLTAVSQSASVQQQYPRTYVLSLNYRL</sequence>
<dbReference type="GO" id="GO:0015344">
    <property type="term" value="F:siderophore uptake transmembrane transporter activity"/>
    <property type="evidence" value="ECO:0007669"/>
    <property type="project" value="TreeGrafter"/>
</dbReference>